<dbReference type="Proteomes" id="UP001500730">
    <property type="component" value="Unassembled WGS sequence"/>
</dbReference>
<accession>A0ABP5ZCG9</accession>
<dbReference type="InterPro" id="IPR029063">
    <property type="entry name" value="SAM-dependent_MTases_sf"/>
</dbReference>
<organism evidence="2 3">
    <name type="scientific">Terrabacter carboxydivorans</name>
    <dbReference type="NCBI Taxonomy" id="619730"/>
    <lineage>
        <taxon>Bacteria</taxon>
        <taxon>Bacillati</taxon>
        <taxon>Actinomycetota</taxon>
        <taxon>Actinomycetes</taxon>
        <taxon>Micrococcales</taxon>
        <taxon>Intrasporangiaceae</taxon>
        <taxon>Terrabacter</taxon>
    </lineage>
</organism>
<proteinExistence type="predicted"/>
<feature type="domain" description="Methyltransferase type 11" evidence="1">
    <location>
        <begin position="49"/>
        <end position="137"/>
    </location>
</feature>
<keyword evidence="3" id="KW-1185">Reference proteome</keyword>
<evidence type="ECO:0000313" key="2">
    <source>
        <dbReference type="EMBL" id="GAA2495618.1"/>
    </source>
</evidence>
<dbReference type="EMBL" id="BAAARE010000019">
    <property type="protein sequence ID" value="GAA2495618.1"/>
    <property type="molecule type" value="Genomic_DNA"/>
</dbReference>
<dbReference type="Gene3D" id="3.40.50.150">
    <property type="entry name" value="Vaccinia Virus protein VP39"/>
    <property type="match status" value="1"/>
</dbReference>
<dbReference type="InterPro" id="IPR013216">
    <property type="entry name" value="Methyltransf_11"/>
</dbReference>
<dbReference type="PANTHER" id="PTHR43591">
    <property type="entry name" value="METHYLTRANSFERASE"/>
    <property type="match status" value="1"/>
</dbReference>
<comment type="caution">
    <text evidence="2">The sequence shown here is derived from an EMBL/GenBank/DDBJ whole genome shotgun (WGS) entry which is preliminary data.</text>
</comment>
<sequence length="202" mass="21900">MSDVAARLVDYYEREMADRATRPLADEREQRLTAFVEHLLTEGLGSVVEVGRGAGRDGVRIAASGVAYSGVDLTPAAVDLCRRLGLDAYVGSATDLPFADDSFDAGWTMSTLTHLPGDEMVTALAELRRVVRAGGVLEVGVWGAETSGEWTDDGGRYFRSRTDEELRELLGAVGEVGEVVAFDTWTHFTDGGHYQWARVVVS</sequence>
<reference evidence="3" key="1">
    <citation type="journal article" date="2019" name="Int. J. Syst. Evol. Microbiol.">
        <title>The Global Catalogue of Microorganisms (GCM) 10K type strain sequencing project: providing services to taxonomists for standard genome sequencing and annotation.</title>
        <authorList>
            <consortium name="The Broad Institute Genomics Platform"/>
            <consortium name="The Broad Institute Genome Sequencing Center for Infectious Disease"/>
            <person name="Wu L."/>
            <person name="Ma J."/>
        </authorList>
    </citation>
    <scope>NUCLEOTIDE SEQUENCE [LARGE SCALE GENOMIC DNA]</scope>
    <source>
        <strain evidence="3">JCM 16259</strain>
    </source>
</reference>
<evidence type="ECO:0000259" key="1">
    <source>
        <dbReference type="Pfam" id="PF08241"/>
    </source>
</evidence>
<evidence type="ECO:0000313" key="3">
    <source>
        <dbReference type="Proteomes" id="UP001500730"/>
    </source>
</evidence>
<dbReference type="Pfam" id="PF08241">
    <property type="entry name" value="Methyltransf_11"/>
    <property type="match status" value="1"/>
</dbReference>
<dbReference type="SUPFAM" id="SSF53335">
    <property type="entry name" value="S-adenosyl-L-methionine-dependent methyltransferases"/>
    <property type="match status" value="1"/>
</dbReference>
<name>A0ABP5ZCG9_9MICO</name>
<dbReference type="CDD" id="cd02440">
    <property type="entry name" value="AdoMet_MTases"/>
    <property type="match status" value="1"/>
</dbReference>
<dbReference type="RefSeq" id="WP_344256536.1">
    <property type="nucleotide sequence ID" value="NZ_BAAARE010000019.1"/>
</dbReference>
<protein>
    <recommendedName>
        <fullName evidence="1">Methyltransferase type 11 domain-containing protein</fullName>
    </recommendedName>
</protein>
<gene>
    <name evidence="2" type="ORF">GCM10009858_37140</name>
</gene>